<dbReference type="PANTHER" id="PTHR11920">
    <property type="entry name" value="GUANYLYL CYCLASE"/>
    <property type="match status" value="1"/>
</dbReference>
<dbReference type="Gene3D" id="6.10.250.780">
    <property type="match status" value="1"/>
</dbReference>
<protein>
    <recommendedName>
        <fullName evidence="2">guanylate cyclase</fullName>
        <ecNumber evidence="2">4.6.1.2</ecNumber>
    </recommendedName>
</protein>
<dbReference type="RefSeq" id="XP_022096598.1">
    <property type="nucleotide sequence ID" value="XM_022240906.1"/>
</dbReference>
<evidence type="ECO:0000256" key="11">
    <source>
        <dbReference type="ARBA" id="ARBA00023239"/>
    </source>
</evidence>
<evidence type="ECO:0000256" key="9">
    <source>
        <dbReference type="ARBA" id="ARBA00023170"/>
    </source>
</evidence>
<evidence type="ECO:0000256" key="7">
    <source>
        <dbReference type="ARBA" id="ARBA00023134"/>
    </source>
</evidence>
<dbReference type="OrthoDB" id="60033at2759"/>
<dbReference type="PROSITE" id="PS50125">
    <property type="entry name" value="GUANYLATE_CYCLASE_2"/>
    <property type="match status" value="1"/>
</dbReference>
<dbReference type="InterPro" id="IPR050401">
    <property type="entry name" value="Cyclic_nucleotide_synthase"/>
</dbReference>
<evidence type="ECO:0000256" key="10">
    <source>
        <dbReference type="ARBA" id="ARBA00023180"/>
    </source>
</evidence>
<accession>A0A8B7YTH6</accession>
<evidence type="ECO:0000313" key="16">
    <source>
        <dbReference type="RefSeq" id="XP_022096598.1"/>
    </source>
</evidence>
<keyword evidence="4" id="KW-0732">Signal</keyword>
<keyword evidence="3 13" id="KW-0812">Transmembrane</keyword>
<sequence>MAYLDAFRDTVVSSNNNVTISDVMRFYSGEIETIIGWHLQGIQQSSGELWTKLVTYQLLLMAKEQTGKERALGSTFFSRGGYGLIEDYLWYMNVSIMGRSLLETSFQYSPSLRDAYSGTVTGGLAAEIAKMRDEIYLNNHEMLSPSLSKGDMWFNNMTSYINDLMTLQTELADFIIEQLDSDMRGGIYSVVACAFFLSTVLITGPLIIRGIIHQTQQIQRVGDSLHRKTLELREEKKRSDSLLYQMLPKVVAEQLKLTGQTTAETYDEVTVFFSDVANFTAMSAISTPIQVIVMLNTLYQCLDALIDRYDVYKVETIGDAYMVVSGAPRRNGSRHAPEMARLSLAIRREIATFHIPHLPDHTFELRIGIHTGPCAAGVAGSTRPRYCLFGDTINTASRMESTGQPGRIHISQATRGALLQCDDSEEDGKFYVTLRGTLDIKGKGEMTTYWLLDSPETVHQAESSEIS</sequence>
<dbReference type="Pfam" id="PF08376">
    <property type="entry name" value="NIT"/>
    <property type="match status" value="1"/>
</dbReference>
<evidence type="ECO:0000256" key="4">
    <source>
        <dbReference type="ARBA" id="ARBA00022729"/>
    </source>
</evidence>
<dbReference type="FunFam" id="3.30.70.1230:FF:000004">
    <property type="entry name" value="Guanylate cyclase"/>
    <property type="match status" value="1"/>
</dbReference>
<dbReference type="GO" id="GO:0035556">
    <property type="term" value="P:intracellular signal transduction"/>
    <property type="evidence" value="ECO:0007669"/>
    <property type="project" value="InterPro"/>
</dbReference>
<dbReference type="Pfam" id="PF00211">
    <property type="entry name" value="Guanylate_cyc"/>
    <property type="match status" value="1"/>
</dbReference>
<dbReference type="GO" id="GO:0007168">
    <property type="term" value="P:receptor guanylyl cyclase signaling pathway"/>
    <property type="evidence" value="ECO:0007669"/>
    <property type="project" value="TreeGrafter"/>
</dbReference>
<dbReference type="AlphaFoldDB" id="A0A8B7YTH6"/>
<evidence type="ECO:0000256" key="2">
    <source>
        <dbReference type="ARBA" id="ARBA00012202"/>
    </source>
</evidence>
<evidence type="ECO:0000256" key="8">
    <source>
        <dbReference type="ARBA" id="ARBA00023136"/>
    </source>
</evidence>
<dbReference type="Pfam" id="PF07701">
    <property type="entry name" value="HNOBA"/>
    <property type="match status" value="1"/>
</dbReference>
<dbReference type="GO" id="GO:0005525">
    <property type="term" value="F:GTP binding"/>
    <property type="evidence" value="ECO:0007669"/>
    <property type="project" value="UniProtKB-KW"/>
</dbReference>
<dbReference type="SMART" id="SM00044">
    <property type="entry name" value="CYCc"/>
    <property type="match status" value="1"/>
</dbReference>
<comment type="subcellular location">
    <subcellularLocation>
        <location evidence="1">Membrane</location>
        <topology evidence="1">Single-pass type I membrane protein</topology>
    </subcellularLocation>
</comment>
<dbReference type="GO" id="GO:0004383">
    <property type="term" value="F:guanylate cyclase activity"/>
    <property type="evidence" value="ECO:0007669"/>
    <property type="project" value="UniProtKB-EC"/>
</dbReference>
<dbReference type="InterPro" id="IPR013587">
    <property type="entry name" value="Nitrate/nitrite_sensing"/>
</dbReference>
<keyword evidence="11" id="KW-0456">Lyase</keyword>
<feature type="transmembrane region" description="Helical" evidence="13">
    <location>
        <begin position="187"/>
        <end position="208"/>
    </location>
</feature>
<feature type="domain" description="Guanylate cyclase" evidence="14">
    <location>
        <begin position="270"/>
        <end position="400"/>
    </location>
</feature>
<keyword evidence="8 13" id="KW-0472">Membrane</keyword>
<dbReference type="InterPro" id="IPR011645">
    <property type="entry name" value="HNOB_dom_associated"/>
</dbReference>
<proteinExistence type="predicted"/>
<dbReference type="PANTHER" id="PTHR11920:SF499">
    <property type="entry name" value="GUANYLATE CYCLASE DOMAIN-CONTAINING PROTEIN"/>
    <property type="match status" value="1"/>
</dbReference>
<dbReference type="CDD" id="cd07302">
    <property type="entry name" value="CHD"/>
    <property type="match status" value="1"/>
</dbReference>
<dbReference type="EC" id="4.6.1.2" evidence="2"/>
<keyword evidence="5" id="KW-0547">Nucleotide-binding</keyword>
<keyword evidence="10" id="KW-0325">Glycoprotein</keyword>
<evidence type="ECO:0000256" key="6">
    <source>
        <dbReference type="ARBA" id="ARBA00022989"/>
    </source>
</evidence>
<dbReference type="KEGG" id="aplc:110982480"/>
<dbReference type="SUPFAM" id="SSF55073">
    <property type="entry name" value="Nucleotide cyclase"/>
    <property type="match status" value="1"/>
</dbReference>
<evidence type="ECO:0000256" key="5">
    <source>
        <dbReference type="ARBA" id="ARBA00022741"/>
    </source>
</evidence>
<dbReference type="GO" id="GO:0001653">
    <property type="term" value="F:peptide receptor activity"/>
    <property type="evidence" value="ECO:0007669"/>
    <property type="project" value="TreeGrafter"/>
</dbReference>
<keyword evidence="9" id="KW-0675">Receptor</keyword>
<keyword evidence="12" id="KW-0141">cGMP biosynthesis</keyword>
<dbReference type="GO" id="GO:0005886">
    <property type="term" value="C:plasma membrane"/>
    <property type="evidence" value="ECO:0007669"/>
    <property type="project" value="TreeGrafter"/>
</dbReference>
<keyword evidence="6 13" id="KW-1133">Transmembrane helix</keyword>
<dbReference type="OMA" id="ISIFRTV"/>
<dbReference type="GO" id="GO:0004016">
    <property type="term" value="F:adenylate cyclase activity"/>
    <property type="evidence" value="ECO:0007669"/>
    <property type="project" value="TreeGrafter"/>
</dbReference>
<dbReference type="InterPro" id="IPR029787">
    <property type="entry name" value="Nucleotide_cyclase"/>
</dbReference>
<reference evidence="16" key="1">
    <citation type="submission" date="2025-08" db="UniProtKB">
        <authorList>
            <consortium name="RefSeq"/>
        </authorList>
    </citation>
    <scope>IDENTIFICATION</scope>
</reference>
<dbReference type="GeneID" id="110982480"/>
<dbReference type="Gene3D" id="3.30.70.1230">
    <property type="entry name" value="Nucleotide cyclase"/>
    <property type="match status" value="1"/>
</dbReference>
<dbReference type="InterPro" id="IPR001054">
    <property type="entry name" value="A/G_cyclase"/>
</dbReference>
<evidence type="ECO:0000259" key="14">
    <source>
        <dbReference type="PROSITE" id="PS50125"/>
    </source>
</evidence>
<evidence type="ECO:0000256" key="3">
    <source>
        <dbReference type="ARBA" id="ARBA00022692"/>
    </source>
</evidence>
<evidence type="ECO:0000256" key="13">
    <source>
        <dbReference type="SAM" id="Phobius"/>
    </source>
</evidence>
<dbReference type="Proteomes" id="UP000694845">
    <property type="component" value="Unplaced"/>
</dbReference>
<evidence type="ECO:0000256" key="1">
    <source>
        <dbReference type="ARBA" id="ARBA00004479"/>
    </source>
</evidence>
<evidence type="ECO:0000256" key="12">
    <source>
        <dbReference type="ARBA" id="ARBA00023293"/>
    </source>
</evidence>
<keyword evidence="15" id="KW-1185">Reference proteome</keyword>
<keyword evidence="7" id="KW-0342">GTP-binding</keyword>
<organism evidence="15 16">
    <name type="scientific">Acanthaster planci</name>
    <name type="common">Crown-of-thorns starfish</name>
    <dbReference type="NCBI Taxonomy" id="133434"/>
    <lineage>
        <taxon>Eukaryota</taxon>
        <taxon>Metazoa</taxon>
        <taxon>Echinodermata</taxon>
        <taxon>Eleutherozoa</taxon>
        <taxon>Asterozoa</taxon>
        <taxon>Asteroidea</taxon>
        <taxon>Valvatacea</taxon>
        <taxon>Valvatida</taxon>
        <taxon>Acanthasteridae</taxon>
        <taxon>Acanthaster</taxon>
    </lineage>
</organism>
<evidence type="ECO:0000313" key="15">
    <source>
        <dbReference type="Proteomes" id="UP000694845"/>
    </source>
</evidence>
<gene>
    <name evidence="16" type="primary">LOC110982480</name>
</gene>
<name>A0A8B7YTH6_ACAPL</name>